<dbReference type="PROSITE" id="PS50835">
    <property type="entry name" value="IG_LIKE"/>
    <property type="match status" value="1"/>
</dbReference>
<proteinExistence type="predicted"/>
<protein>
    <recommendedName>
        <fullName evidence="5">Ig-like domain-containing protein</fullName>
    </recommendedName>
</protein>
<dbReference type="InterPro" id="IPR013783">
    <property type="entry name" value="Ig-like_fold"/>
</dbReference>
<evidence type="ECO:0000256" key="4">
    <source>
        <dbReference type="ARBA" id="ARBA00043265"/>
    </source>
</evidence>
<evidence type="ECO:0000256" key="3">
    <source>
        <dbReference type="ARBA" id="ARBA00023157"/>
    </source>
</evidence>
<dbReference type="Ensembl" id="ENSPEMT00000011976.2">
    <property type="protein sequence ID" value="ENSPEMP00000007831.2"/>
    <property type="gene ID" value="ENSPEMG00000009662.2"/>
</dbReference>
<reference evidence="6" key="3">
    <citation type="submission" date="2025-09" db="UniProtKB">
        <authorList>
            <consortium name="Ensembl"/>
        </authorList>
    </citation>
    <scope>IDENTIFICATION</scope>
</reference>
<dbReference type="Proteomes" id="UP000694547">
    <property type="component" value="Chromosome 3"/>
</dbReference>
<evidence type="ECO:0000259" key="5">
    <source>
        <dbReference type="PROSITE" id="PS50835"/>
    </source>
</evidence>
<dbReference type="SUPFAM" id="SSF48726">
    <property type="entry name" value="Immunoglobulin"/>
    <property type="match status" value="1"/>
</dbReference>
<dbReference type="SMART" id="SM00406">
    <property type="entry name" value="IGv"/>
    <property type="match status" value="1"/>
</dbReference>
<dbReference type="PANTHER" id="PTHR23267">
    <property type="entry name" value="IMMUNOGLOBULIN LIGHT CHAIN"/>
    <property type="match status" value="1"/>
</dbReference>
<keyword evidence="2" id="KW-1064">Adaptive immunity</keyword>
<dbReference type="InterPro" id="IPR007110">
    <property type="entry name" value="Ig-like_dom"/>
</dbReference>
<keyword evidence="4" id="KW-1280">Immunoglobulin</keyword>
<dbReference type="InterPro" id="IPR050150">
    <property type="entry name" value="IgV_Light_Chain"/>
</dbReference>
<feature type="domain" description="Ig-like" evidence="5">
    <location>
        <begin position="2"/>
        <end position="86"/>
    </location>
</feature>
<keyword evidence="7" id="KW-1185">Reference proteome</keyword>
<dbReference type="FunFam" id="2.60.40.10:FF:000212">
    <property type="entry name" value="Immunoglobulin kappa chain variable 12-38"/>
    <property type="match status" value="1"/>
</dbReference>
<dbReference type="InterPro" id="IPR036179">
    <property type="entry name" value="Ig-like_dom_sf"/>
</dbReference>
<keyword evidence="1" id="KW-0391">Immunity</keyword>
<evidence type="ECO:0000313" key="6">
    <source>
        <dbReference type="Ensembl" id="ENSPEMP00000007831.2"/>
    </source>
</evidence>
<dbReference type="GO" id="GO:0002250">
    <property type="term" value="P:adaptive immune response"/>
    <property type="evidence" value="ECO:0007669"/>
    <property type="project" value="UniProtKB-KW"/>
</dbReference>
<dbReference type="AlphaFoldDB" id="A0A8C8T6V3"/>
<dbReference type="GO" id="GO:0019814">
    <property type="term" value="C:immunoglobulin complex"/>
    <property type="evidence" value="ECO:0007669"/>
    <property type="project" value="UniProtKB-KW"/>
</dbReference>
<dbReference type="Gene3D" id="2.60.40.10">
    <property type="entry name" value="Immunoglobulins"/>
    <property type="match status" value="1"/>
</dbReference>
<reference evidence="6" key="2">
    <citation type="submission" date="2025-08" db="UniProtKB">
        <authorList>
            <consortium name="Ensembl"/>
        </authorList>
    </citation>
    <scope>IDENTIFICATION</scope>
</reference>
<evidence type="ECO:0000256" key="2">
    <source>
        <dbReference type="ARBA" id="ARBA00023130"/>
    </source>
</evidence>
<dbReference type="Pfam" id="PF07686">
    <property type="entry name" value="V-set"/>
    <property type="match status" value="1"/>
</dbReference>
<reference evidence="6 7" key="1">
    <citation type="submission" date="2018-10" db="EMBL/GenBank/DDBJ databases">
        <title>Improved assembly of the deer mouse Peromyscus maniculatus genome.</title>
        <authorList>
            <person name="Lassance J.-M."/>
            <person name="Hoekstra H.E."/>
        </authorList>
    </citation>
    <scope>NUCLEOTIDE SEQUENCE [LARGE SCALE GENOMIC DNA]</scope>
</reference>
<dbReference type="InterPro" id="IPR013106">
    <property type="entry name" value="Ig_V-set"/>
</dbReference>
<keyword evidence="3" id="KW-1015">Disulfide bond</keyword>
<evidence type="ECO:0000256" key="1">
    <source>
        <dbReference type="ARBA" id="ARBA00022859"/>
    </source>
</evidence>
<accession>A0A8C8T6V3</accession>
<dbReference type="GO" id="GO:0005576">
    <property type="term" value="C:extracellular region"/>
    <property type="evidence" value="ECO:0007669"/>
    <property type="project" value="UniProtKB-ARBA"/>
</dbReference>
<dbReference type="GeneTree" id="ENSGT00940000162515"/>
<sequence>DIQMTQSPASLSTSVGDSVTITCRASEDIDGYLAWYQQKPGKSPKLLIYYANIGVPLKFSGNEYGTDFMLSSSSLKSEGAATYFCQQYDDLPPTVLQTKTKILKERQLLVGISICSSVYCNDTQVKP</sequence>
<evidence type="ECO:0000313" key="7">
    <source>
        <dbReference type="Proteomes" id="UP000694547"/>
    </source>
</evidence>
<dbReference type="GO" id="GO:0005886">
    <property type="term" value="C:plasma membrane"/>
    <property type="evidence" value="ECO:0007669"/>
    <property type="project" value="UniProtKB-ARBA"/>
</dbReference>
<name>A0A8C8T6V3_PERMB</name>
<organism evidence="6 7">
    <name type="scientific">Peromyscus maniculatus bairdii</name>
    <name type="common">Prairie deer mouse</name>
    <dbReference type="NCBI Taxonomy" id="230844"/>
    <lineage>
        <taxon>Eukaryota</taxon>
        <taxon>Metazoa</taxon>
        <taxon>Chordata</taxon>
        <taxon>Craniata</taxon>
        <taxon>Vertebrata</taxon>
        <taxon>Euteleostomi</taxon>
        <taxon>Mammalia</taxon>
        <taxon>Eutheria</taxon>
        <taxon>Euarchontoglires</taxon>
        <taxon>Glires</taxon>
        <taxon>Rodentia</taxon>
        <taxon>Myomorpha</taxon>
        <taxon>Muroidea</taxon>
        <taxon>Cricetidae</taxon>
        <taxon>Neotominae</taxon>
        <taxon>Peromyscus</taxon>
    </lineage>
</organism>